<dbReference type="Pfam" id="PF12624">
    <property type="entry name" value="VPS13_N"/>
    <property type="match status" value="1"/>
</dbReference>
<dbReference type="Proteomes" id="UP000051574">
    <property type="component" value="Unassembled WGS sequence"/>
</dbReference>
<evidence type="ECO:0000256" key="2">
    <source>
        <dbReference type="SAM" id="MobiDB-lite"/>
    </source>
</evidence>
<gene>
    <name evidence="5" type="ORF">AMK59_7634</name>
</gene>
<feature type="region of interest" description="Disordered" evidence="2">
    <location>
        <begin position="270"/>
        <end position="289"/>
    </location>
</feature>
<dbReference type="GO" id="GO:0007005">
    <property type="term" value="P:mitochondrion organization"/>
    <property type="evidence" value="ECO:0007669"/>
    <property type="project" value="TreeGrafter"/>
</dbReference>
<dbReference type="Pfam" id="PF25033">
    <property type="entry name" value="VPS13_M"/>
    <property type="match status" value="1"/>
</dbReference>
<evidence type="ECO:0000259" key="4">
    <source>
        <dbReference type="Pfam" id="PF25033"/>
    </source>
</evidence>
<evidence type="ECO:0000313" key="5">
    <source>
        <dbReference type="EMBL" id="KRT79633.1"/>
    </source>
</evidence>
<feature type="domain" description="Chorein N-terminal" evidence="3">
    <location>
        <begin position="2"/>
        <end position="1227"/>
    </location>
</feature>
<proteinExistence type="predicted"/>
<feature type="domain" description="VPS13-like middle region" evidence="4">
    <location>
        <begin position="1322"/>
        <end position="1702"/>
    </location>
</feature>
<protein>
    <submittedName>
        <fullName evidence="5">Uncharacterized protein</fullName>
    </submittedName>
</protein>
<comment type="caution">
    <text evidence="5">The sequence shown here is derived from an EMBL/GenBank/DDBJ whole genome shotgun (WGS) entry which is preliminary data.</text>
</comment>
<keyword evidence="6" id="KW-1185">Reference proteome</keyword>
<name>A0A0T6AX51_9SCAR</name>
<dbReference type="PANTHER" id="PTHR16166:SF141">
    <property type="entry name" value="INTERMEMBRANE LIPID TRANSFER PROTEIN VPS13D"/>
    <property type="match status" value="1"/>
</dbReference>
<reference evidence="5 6" key="1">
    <citation type="submission" date="2015-09" db="EMBL/GenBank/DDBJ databases">
        <title>Draft genome of the scarab beetle Oryctes borbonicus.</title>
        <authorList>
            <person name="Meyer J.M."/>
            <person name="Markov G.V."/>
            <person name="Baskaran P."/>
            <person name="Herrmann M."/>
            <person name="Sommer R.J."/>
            <person name="Roedelsperger C."/>
        </authorList>
    </citation>
    <scope>NUCLEOTIDE SEQUENCE [LARGE SCALE GENOMIC DNA]</scope>
    <source>
        <strain evidence="5">OB123</strain>
        <tissue evidence="5">Whole animal</tissue>
    </source>
</reference>
<organism evidence="5 6">
    <name type="scientific">Oryctes borbonicus</name>
    <dbReference type="NCBI Taxonomy" id="1629725"/>
    <lineage>
        <taxon>Eukaryota</taxon>
        <taxon>Metazoa</taxon>
        <taxon>Ecdysozoa</taxon>
        <taxon>Arthropoda</taxon>
        <taxon>Hexapoda</taxon>
        <taxon>Insecta</taxon>
        <taxon>Pterygota</taxon>
        <taxon>Neoptera</taxon>
        <taxon>Endopterygota</taxon>
        <taxon>Coleoptera</taxon>
        <taxon>Polyphaga</taxon>
        <taxon>Scarabaeiformia</taxon>
        <taxon>Scarabaeidae</taxon>
        <taxon>Dynastinae</taxon>
        <taxon>Oryctes</taxon>
    </lineage>
</organism>
<dbReference type="InterPro" id="IPR026847">
    <property type="entry name" value="VPS13"/>
</dbReference>
<accession>A0A0T6AX51</accession>
<sequence>CRLNVRSKCLDVIYQPAAIKWLIEFVFLPYQRVITHSSIEAMKTRTKKGLIKNWEQMLDGRVMARKIWEINLDISAPQIFLVEKFNDQNSCMAVLDFGRFQFSNNSSERVEITITQEDSLNKTIDDDELFVTPCSTPPVSEESNSDSPLTALNVSQQMTESLTEVNIHDKLYDRYNVELTDMQVLVGKVKDNWRYAHNKGTSTMHVLDRFNISLKIERRIVHTTDPLFPSLTVNANLPKLVAHFNENKISSARTLMQIISATGLPSPFNVRENPTEDFAPESLDEDDSTSVDTSIEMSRLMMLQFTIDHLAMEVQSRGRSVAELQVSGVKAAFTKRPIDTSITLTVHSLLLVDALQTFGPDFELLVASHKHVGMDSMSGSLRDSEPTSPTSPGSPDPMVSRPPATSPVALKQALTSLAASPPLHHMFRATYNREPSILDAEALISIEVILVAGSEPMQLANIQFNNLDIIANQETIVELMGFIRRVFPDMKTHHPQPLNIQQKIAPSSVTNSTDSLDQVDSPKIGTTELTFDFHRLNVLLLRGVVKDGSVQGRKICTATMSEAKIQATVGNAIVVEGSLGGLQVLDLTPEGHMHQRIISVGKDPLLDTTHPLYIMSQHLQDDEAKAFSFKLTRSLNSDETNNDDQAEIVVRMASLWYTHSPQFVAELQSCATEFKQYMANLARSIRSAATDMALGLVHARAQALAQSIYMNSRLSASIYGSALSFSDIASPRKRRRSSSMEQSFSGYSSVRDTVPQTPYSPEEDTDYMINIRLDVVLDSPVVILPRTSNNAQVFVGHLGKITLTNSKKHDFDHEDVDDRKVENYDIDVKDMNIFSLDTSSRRVPGPLMSRPEIVYNCDTLAKPILHDTVLQLNIVREMHKTPSRVASMSNILLDGSGNLDNNNEESNFFENIQVTGSVVTALKVSLARYQYEQLLDTVTWLMSTPSVSINQDNADNLSRANTTALADISEEDTGVPTLKMDPHVRAKLFPGVTGAKQQQDKKKLQAIKVLFELPNFIVELRGDSPTGEQGLVDLSFRDFCFIYEKCHQYETNVQVSLRSILMEDLLQPEGSKQRAMVVSSCDGELPPGSSCISRSCPNMSDNLYISNAIRGSLPTNLEPAKLLLGMERKNVDMYNPKDDLDYPSTPPPSPTVKNRTQKNLVLISTLIVDPKAPNFTSYYNSVERSTSVDFNCLDLVVNVESWVLVIDYFSVGPSNADQASKPVVERQYSHEIFEDRSRLSTEMNVSVRSLTMVLVKPDRDLAKANISRLNLSIKGNGLRNEVKGELGSMSLVDLSLHGQLYRERFLTSGKQALNFSYVRFGPNEPKDYHAEFRLEMASVLYVHTKRFAAKIMAFFNHFTQLQAVMASIRAATRGQKMKDETFRLSLIIEAASPVILLPVNSTSTDLLICDLGKLSISNKFKYSNDVDTISVEIDKPTAKQCLLDVMYFELQNADLYAGKREPESGHTKSKRSSGSSIFRLSSCIVRKNGSSILTEPCHLRLQVERNLDAAVCHNVPDMSIHGELSTLEGSLSESQYRLIRGLLIHNLGENTEHILPSVQPPPVSAEPNIHEVWTLNSIRLDLLNVTIRLNNSAPLACINFIKSRLTIETFSNFSQDIDLVSQEILIRDTRFEDAPANKRSNVFTNILQPLRATNKQRNIVQVEIHSRKRMDKYKSTVLLNNMRLMAVFDWWEAAREFIFQNIDDVAKSPIHDAAVVK</sequence>
<dbReference type="GO" id="GO:0006623">
    <property type="term" value="P:protein targeting to vacuole"/>
    <property type="evidence" value="ECO:0007669"/>
    <property type="project" value="TreeGrafter"/>
</dbReference>
<dbReference type="EMBL" id="LJIG01022613">
    <property type="protein sequence ID" value="KRT79633.1"/>
    <property type="molecule type" value="Genomic_DNA"/>
</dbReference>
<feature type="region of interest" description="Disordered" evidence="2">
    <location>
        <begin position="734"/>
        <end position="761"/>
    </location>
</feature>
<feature type="non-terminal residue" evidence="5">
    <location>
        <position position="1"/>
    </location>
</feature>
<feature type="compositionally biased region" description="Low complexity" evidence="2">
    <location>
        <begin position="386"/>
        <end position="397"/>
    </location>
</feature>
<feature type="compositionally biased region" description="Polar residues" evidence="2">
    <location>
        <begin position="739"/>
        <end position="759"/>
    </location>
</feature>
<dbReference type="InterPro" id="IPR026854">
    <property type="entry name" value="VPS13_N"/>
</dbReference>
<feature type="non-terminal residue" evidence="5">
    <location>
        <position position="1717"/>
    </location>
</feature>
<feature type="compositionally biased region" description="Acidic residues" evidence="2">
    <location>
        <begin position="278"/>
        <end position="289"/>
    </location>
</feature>
<evidence type="ECO:0000313" key="6">
    <source>
        <dbReference type="Proteomes" id="UP000051574"/>
    </source>
</evidence>
<dbReference type="OrthoDB" id="272810at2759"/>
<feature type="region of interest" description="Disordered" evidence="2">
    <location>
        <begin position="376"/>
        <end position="404"/>
    </location>
</feature>
<feature type="region of interest" description="Disordered" evidence="2">
    <location>
        <begin position="1135"/>
        <end position="1154"/>
    </location>
</feature>
<dbReference type="GO" id="GO:0045053">
    <property type="term" value="P:protein retention in Golgi apparatus"/>
    <property type="evidence" value="ECO:0007669"/>
    <property type="project" value="TreeGrafter"/>
</dbReference>
<evidence type="ECO:0000259" key="3">
    <source>
        <dbReference type="Pfam" id="PF12624"/>
    </source>
</evidence>
<keyword evidence="1" id="KW-0813">Transport</keyword>
<dbReference type="InterPro" id="IPR056747">
    <property type="entry name" value="VPS13-like_M"/>
</dbReference>
<dbReference type="PANTHER" id="PTHR16166">
    <property type="entry name" value="VACUOLAR PROTEIN SORTING-ASSOCIATED PROTEIN VPS13"/>
    <property type="match status" value="1"/>
</dbReference>
<evidence type="ECO:0000256" key="1">
    <source>
        <dbReference type="ARBA" id="ARBA00022448"/>
    </source>
</evidence>